<keyword evidence="1" id="KW-0812">Transmembrane</keyword>
<keyword evidence="1" id="KW-1133">Transmembrane helix</keyword>
<feature type="chain" id="PRO_5025349826" evidence="2">
    <location>
        <begin position="21"/>
        <end position="82"/>
    </location>
</feature>
<feature type="transmembrane region" description="Helical" evidence="1">
    <location>
        <begin position="54"/>
        <end position="76"/>
    </location>
</feature>
<evidence type="ECO:0000256" key="2">
    <source>
        <dbReference type="SAM" id="SignalP"/>
    </source>
</evidence>
<sequence length="82" mass="8677">MYTWAVASFVALLYTRDVAAYSPVCSVVVFVAFFNGLLGLLALGLFVKVVQVAVVVLLHCVALGLLQAAGTAVVWVGHLVVR</sequence>
<evidence type="ECO:0000256" key="1">
    <source>
        <dbReference type="SAM" id="Phobius"/>
    </source>
</evidence>
<reference evidence="3" key="1">
    <citation type="submission" date="2019-12" db="EMBL/GenBank/DDBJ databases">
        <title>An insight into the sialome of adult female Ixodes ricinus ticks feeding for 6 days.</title>
        <authorList>
            <person name="Perner J."/>
            <person name="Ribeiro J.M.C."/>
        </authorList>
    </citation>
    <scope>NUCLEOTIDE SEQUENCE</scope>
    <source>
        <strain evidence="3">Semi-engorged</strain>
        <tissue evidence="3">Salivary glands</tissue>
    </source>
</reference>
<keyword evidence="1" id="KW-0472">Membrane</keyword>
<organism evidence="3">
    <name type="scientific">Ixodes ricinus</name>
    <name type="common">Common tick</name>
    <name type="synonym">Acarus ricinus</name>
    <dbReference type="NCBI Taxonomy" id="34613"/>
    <lineage>
        <taxon>Eukaryota</taxon>
        <taxon>Metazoa</taxon>
        <taxon>Ecdysozoa</taxon>
        <taxon>Arthropoda</taxon>
        <taxon>Chelicerata</taxon>
        <taxon>Arachnida</taxon>
        <taxon>Acari</taxon>
        <taxon>Parasitiformes</taxon>
        <taxon>Ixodida</taxon>
        <taxon>Ixodoidea</taxon>
        <taxon>Ixodidae</taxon>
        <taxon>Ixodinae</taxon>
        <taxon>Ixodes</taxon>
    </lineage>
</organism>
<accession>A0A6B0UE63</accession>
<protein>
    <submittedName>
        <fullName evidence="3">Putative secreted protein</fullName>
    </submittedName>
</protein>
<proteinExistence type="predicted"/>
<dbReference type="AlphaFoldDB" id="A0A6B0UE63"/>
<feature type="transmembrane region" description="Helical" evidence="1">
    <location>
        <begin position="20"/>
        <end position="47"/>
    </location>
</feature>
<feature type="signal peptide" evidence="2">
    <location>
        <begin position="1"/>
        <end position="20"/>
    </location>
</feature>
<keyword evidence="2" id="KW-0732">Signal</keyword>
<dbReference type="EMBL" id="GIFC01002610">
    <property type="protein sequence ID" value="MXU84693.1"/>
    <property type="molecule type" value="Transcribed_RNA"/>
</dbReference>
<name>A0A6B0UE63_IXORI</name>
<evidence type="ECO:0000313" key="3">
    <source>
        <dbReference type="EMBL" id="MXU84693.1"/>
    </source>
</evidence>